<dbReference type="EC" id="2.7.13.3" evidence="2"/>
<feature type="domain" description="Histidine kinase" evidence="9">
    <location>
        <begin position="204"/>
        <end position="420"/>
    </location>
</feature>
<name>A0A560JKW8_9PROT</name>
<evidence type="ECO:0000256" key="6">
    <source>
        <dbReference type="ARBA" id="ARBA00022777"/>
    </source>
</evidence>
<evidence type="ECO:0000256" key="5">
    <source>
        <dbReference type="ARBA" id="ARBA00022741"/>
    </source>
</evidence>
<dbReference type="InterPro" id="IPR036890">
    <property type="entry name" value="HATPase_C_sf"/>
</dbReference>
<sequence>MADILILVAAGLPLCLLAGLALGFHRCSQILKRVYFDASPLPMLIEDWSGIRTLLAALKMHGVTDVAAHLMARPDLVRSYQASHRFVDANQAMLRLLGATDKAQFMALAPQLLPASLESTVRLYQTLMKGKPVAQGERVLRTLDGRVVPLIWHATLPASGDARRILFYAFDMSGQKQAQEAMLTAHVDLAHAARVSTVGELSASIAHDVAQPLAAIAASASAAERWLKRNEPSLDRALNALYQIRQNAQSASDVVGRIKAFLRKAPKRTTVSLHTLIRDALELIESEAYRFDVKFRTTIEPGLPALWVDEVEIKQVIINLALNAMQAMAGAGTSDRVITIAAALKAREGMVEVQVRDNGPGIGHDVIGRIFEPFFSTKEDGMGLGLAICKSIINGHGGDLTVVSVDQLGTAFRFTLPCCPGLFQ</sequence>
<dbReference type="InterPro" id="IPR035965">
    <property type="entry name" value="PAS-like_dom_sf"/>
</dbReference>
<dbReference type="SMART" id="SM00387">
    <property type="entry name" value="HATPase_c"/>
    <property type="match status" value="1"/>
</dbReference>
<dbReference type="PROSITE" id="PS50109">
    <property type="entry name" value="HIS_KIN"/>
    <property type="match status" value="1"/>
</dbReference>
<dbReference type="InterPro" id="IPR004358">
    <property type="entry name" value="Sig_transdc_His_kin-like_C"/>
</dbReference>
<gene>
    <name evidence="10" type="ORF">FBZ87_10697</name>
</gene>
<keyword evidence="7" id="KW-0067">ATP-binding</keyword>
<evidence type="ECO:0000259" key="9">
    <source>
        <dbReference type="PROSITE" id="PS50109"/>
    </source>
</evidence>
<keyword evidence="4" id="KW-0808">Transferase</keyword>
<evidence type="ECO:0000256" key="3">
    <source>
        <dbReference type="ARBA" id="ARBA00022553"/>
    </source>
</evidence>
<evidence type="ECO:0000313" key="10">
    <source>
        <dbReference type="EMBL" id="TWB71853.1"/>
    </source>
</evidence>
<keyword evidence="6 10" id="KW-0418">Kinase</keyword>
<evidence type="ECO:0000313" key="11">
    <source>
        <dbReference type="Proteomes" id="UP000320516"/>
    </source>
</evidence>
<reference evidence="10 11" key="1">
    <citation type="submission" date="2019-06" db="EMBL/GenBank/DDBJ databases">
        <title>Genomic Encyclopedia of Type Strains, Phase IV (KMG-V): Genome sequencing to study the core and pangenomes of soil and plant-associated prokaryotes.</title>
        <authorList>
            <person name="Whitman W."/>
        </authorList>
    </citation>
    <scope>NUCLEOTIDE SEQUENCE [LARGE SCALE GENOMIC DNA]</scope>
    <source>
        <strain evidence="10 11">BR 12005</strain>
    </source>
</reference>
<dbReference type="InterPro" id="IPR003594">
    <property type="entry name" value="HATPase_dom"/>
</dbReference>
<evidence type="ECO:0000256" key="2">
    <source>
        <dbReference type="ARBA" id="ARBA00012438"/>
    </source>
</evidence>
<accession>A0A560JKW8</accession>
<dbReference type="AlphaFoldDB" id="A0A560JKW8"/>
<dbReference type="SUPFAM" id="SSF55785">
    <property type="entry name" value="PYP-like sensor domain (PAS domain)"/>
    <property type="match status" value="1"/>
</dbReference>
<dbReference type="SUPFAM" id="SSF55874">
    <property type="entry name" value="ATPase domain of HSP90 chaperone/DNA topoisomerase II/histidine kinase"/>
    <property type="match status" value="1"/>
</dbReference>
<evidence type="ECO:0000256" key="8">
    <source>
        <dbReference type="ARBA" id="ARBA00023012"/>
    </source>
</evidence>
<dbReference type="PANTHER" id="PTHR43065:SF10">
    <property type="entry name" value="PEROXIDE STRESS-ACTIVATED HISTIDINE KINASE MAK3"/>
    <property type="match status" value="1"/>
</dbReference>
<dbReference type="PANTHER" id="PTHR43065">
    <property type="entry name" value="SENSOR HISTIDINE KINASE"/>
    <property type="match status" value="1"/>
</dbReference>
<keyword evidence="5" id="KW-0547">Nucleotide-binding</keyword>
<dbReference type="SUPFAM" id="SSF47384">
    <property type="entry name" value="Homodimeric domain of signal transducing histidine kinase"/>
    <property type="match status" value="1"/>
</dbReference>
<evidence type="ECO:0000256" key="1">
    <source>
        <dbReference type="ARBA" id="ARBA00000085"/>
    </source>
</evidence>
<dbReference type="PRINTS" id="PR00344">
    <property type="entry name" value="BCTRLSENSOR"/>
</dbReference>
<dbReference type="Gene3D" id="3.30.565.10">
    <property type="entry name" value="Histidine kinase-like ATPase, C-terminal domain"/>
    <property type="match status" value="1"/>
</dbReference>
<dbReference type="RefSeq" id="WP_145611932.1">
    <property type="nucleotide sequence ID" value="NZ_VITV01000006.1"/>
</dbReference>
<dbReference type="InterPro" id="IPR036097">
    <property type="entry name" value="HisK_dim/P_sf"/>
</dbReference>
<evidence type="ECO:0000256" key="4">
    <source>
        <dbReference type="ARBA" id="ARBA00022679"/>
    </source>
</evidence>
<dbReference type="InterPro" id="IPR003661">
    <property type="entry name" value="HisK_dim/P_dom"/>
</dbReference>
<dbReference type="GO" id="GO:0005524">
    <property type="term" value="F:ATP binding"/>
    <property type="evidence" value="ECO:0007669"/>
    <property type="project" value="UniProtKB-KW"/>
</dbReference>
<comment type="caution">
    <text evidence="10">The sequence shown here is derived from an EMBL/GenBank/DDBJ whole genome shotgun (WGS) entry which is preliminary data.</text>
</comment>
<protein>
    <recommendedName>
        <fullName evidence="2">histidine kinase</fullName>
        <ecNumber evidence="2">2.7.13.3</ecNumber>
    </recommendedName>
</protein>
<dbReference type="GO" id="GO:0000155">
    <property type="term" value="F:phosphorelay sensor kinase activity"/>
    <property type="evidence" value="ECO:0007669"/>
    <property type="project" value="InterPro"/>
</dbReference>
<organism evidence="10 11">
    <name type="scientific">Nitrospirillum amazonense</name>
    <dbReference type="NCBI Taxonomy" id="28077"/>
    <lineage>
        <taxon>Bacteria</taxon>
        <taxon>Pseudomonadati</taxon>
        <taxon>Pseudomonadota</taxon>
        <taxon>Alphaproteobacteria</taxon>
        <taxon>Rhodospirillales</taxon>
        <taxon>Azospirillaceae</taxon>
        <taxon>Nitrospirillum</taxon>
    </lineage>
</organism>
<dbReference type="Gene3D" id="1.10.287.130">
    <property type="match status" value="1"/>
</dbReference>
<dbReference type="EMBL" id="VITV01000006">
    <property type="protein sequence ID" value="TWB71853.1"/>
    <property type="molecule type" value="Genomic_DNA"/>
</dbReference>
<evidence type="ECO:0000256" key="7">
    <source>
        <dbReference type="ARBA" id="ARBA00022840"/>
    </source>
</evidence>
<dbReference type="SMART" id="SM00388">
    <property type="entry name" value="HisKA"/>
    <property type="match status" value="1"/>
</dbReference>
<comment type="catalytic activity">
    <reaction evidence="1">
        <text>ATP + protein L-histidine = ADP + protein N-phospho-L-histidine.</text>
        <dbReference type="EC" id="2.7.13.3"/>
    </reaction>
</comment>
<dbReference type="Pfam" id="PF02518">
    <property type="entry name" value="HATPase_c"/>
    <property type="match status" value="1"/>
</dbReference>
<proteinExistence type="predicted"/>
<dbReference type="Gene3D" id="3.30.450.20">
    <property type="entry name" value="PAS domain"/>
    <property type="match status" value="1"/>
</dbReference>
<dbReference type="InterPro" id="IPR005467">
    <property type="entry name" value="His_kinase_dom"/>
</dbReference>
<keyword evidence="8" id="KW-0902">Two-component regulatory system</keyword>
<keyword evidence="3" id="KW-0597">Phosphoprotein</keyword>
<dbReference type="Proteomes" id="UP000320516">
    <property type="component" value="Unassembled WGS sequence"/>
</dbReference>